<evidence type="ECO:0000313" key="1">
    <source>
        <dbReference type="EMBL" id="CAE6439383.1"/>
    </source>
</evidence>
<sequence>MVELKDGHKYRVVNKVNHRVLSVSHDDKSPGGWLAIQDYDNSDYENVFKVRSCPGGTWKFTMVDNPNMCIGINETISGDDLSMLRIVKDGENDVHTEWSVDHGDGPRQFAVHTRTERGDFCWSVPDSARAGAVVGLVSREDHLSQQWTFAIPIDK</sequence>
<organism evidence="1 2">
    <name type="scientific">Rhizoctonia solani</name>
    <dbReference type="NCBI Taxonomy" id="456999"/>
    <lineage>
        <taxon>Eukaryota</taxon>
        <taxon>Fungi</taxon>
        <taxon>Dikarya</taxon>
        <taxon>Basidiomycota</taxon>
        <taxon>Agaricomycotina</taxon>
        <taxon>Agaricomycetes</taxon>
        <taxon>Cantharellales</taxon>
        <taxon>Ceratobasidiaceae</taxon>
        <taxon>Rhizoctonia</taxon>
    </lineage>
</organism>
<comment type="caution">
    <text evidence="1">The sequence shown here is derived from an EMBL/GenBank/DDBJ whole genome shotgun (WGS) entry which is preliminary data.</text>
</comment>
<reference evidence="1" key="1">
    <citation type="submission" date="2021-01" db="EMBL/GenBank/DDBJ databases">
        <authorList>
            <person name="Kaushik A."/>
        </authorList>
    </citation>
    <scope>NUCLEOTIDE SEQUENCE</scope>
    <source>
        <strain evidence="1">AG4-R118</strain>
    </source>
</reference>
<accession>A0A8H2Y2R1</accession>
<dbReference type="AlphaFoldDB" id="A0A8H2Y2R1"/>
<name>A0A8H2Y2R1_9AGAM</name>
<dbReference type="CDD" id="cd00161">
    <property type="entry name" value="beta-trefoil_Ricin-like"/>
    <property type="match status" value="1"/>
</dbReference>
<protein>
    <submittedName>
        <fullName evidence="1">Uncharacterized protein</fullName>
    </submittedName>
</protein>
<gene>
    <name evidence="1" type="ORF">RDB_LOCUS47829</name>
</gene>
<proteinExistence type="predicted"/>
<dbReference type="Proteomes" id="UP000663888">
    <property type="component" value="Unassembled WGS sequence"/>
</dbReference>
<dbReference type="SUPFAM" id="SSF50370">
    <property type="entry name" value="Ricin B-like lectins"/>
    <property type="match status" value="1"/>
</dbReference>
<dbReference type="InterPro" id="IPR035992">
    <property type="entry name" value="Ricin_B-like_lectins"/>
</dbReference>
<dbReference type="EMBL" id="CAJMWX010000931">
    <property type="protein sequence ID" value="CAE6439383.1"/>
    <property type="molecule type" value="Genomic_DNA"/>
</dbReference>
<dbReference type="Gene3D" id="2.80.10.50">
    <property type="match status" value="1"/>
</dbReference>
<evidence type="ECO:0000313" key="2">
    <source>
        <dbReference type="Proteomes" id="UP000663888"/>
    </source>
</evidence>